<feature type="region of interest" description="Disordered" evidence="10">
    <location>
        <begin position="224"/>
        <end position="262"/>
    </location>
</feature>
<evidence type="ECO:0000259" key="11">
    <source>
        <dbReference type="Pfam" id="PF06747"/>
    </source>
</evidence>
<dbReference type="InterPro" id="IPR038085">
    <property type="entry name" value="Rnp2-like_sf"/>
</dbReference>
<gene>
    <name evidence="12" type="ORF">TCEB3V08_LOCUS3748</name>
</gene>
<organism evidence="12">
    <name type="scientific">Timema cristinae</name>
    <name type="common">Walking stick</name>
    <dbReference type="NCBI Taxonomy" id="61476"/>
    <lineage>
        <taxon>Eukaryota</taxon>
        <taxon>Metazoa</taxon>
        <taxon>Ecdysozoa</taxon>
        <taxon>Arthropoda</taxon>
        <taxon>Hexapoda</taxon>
        <taxon>Insecta</taxon>
        <taxon>Pterygota</taxon>
        <taxon>Neoptera</taxon>
        <taxon>Polyneoptera</taxon>
        <taxon>Phasmatodea</taxon>
        <taxon>Timematodea</taxon>
        <taxon>Timematoidea</taxon>
        <taxon>Timematidae</taxon>
        <taxon>Timema</taxon>
    </lineage>
</organism>
<keyword evidence="6" id="KW-0811">Translocation</keyword>
<evidence type="ECO:0000256" key="5">
    <source>
        <dbReference type="ARBA" id="ARBA00023002"/>
    </source>
</evidence>
<evidence type="ECO:0000313" key="12">
    <source>
        <dbReference type="EMBL" id="CAD7396714.1"/>
    </source>
</evidence>
<dbReference type="PROSITE" id="PS51808">
    <property type="entry name" value="CHCH"/>
    <property type="match status" value="1"/>
</dbReference>
<evidence type="ECO:0000256" key="10">
    <source>
        <dbReference type="SAM" id="MobiDB-lite"/>
    </source>
</evidence>
<keyword evidence="2" id="KW-0813">Transport</keyword>
<dbReference type="GO" id="GO:0045041">
    <property type="term" value="P:protein import into mitochondrial intermembrane space"/>
    <property type="evidence" value="ECO:0007669"/>
    <property type="project" value="InterPro"/>
</dbReference>
<evidence type="ECO:0000256" key="3">
    <source>
        <dbReference type="ARBA" id="ARBA00022694"/>
    </source>
</evidence>
<evidence type="ECO:0000256" key="7">
    <source>
        <dbReference type="ARBA" id="ARBA00023128"/>
    </source>
</evidence>
<comment type="subcellular location">
    <subcellularLocation>
        <location evidence="1">Mitochondrion</location>
    </subcellularLocation>
</comment>
<evidence type="ECO:0000256" key="2">
    <source>
        <dbReference type="ARBA" id="ARBA00022448"/>
    </source>
</evidence>
<dbReference type="SUPFAM" id="SSF160350">
    <property type="entry name" value="Rnp2-like"/>
    <property type="match status" value="1"/>
</dbReference>
<dbReference type="Gene3D" id="1.10.287.2900">
    <property type="match status" value="1"/>
</dbReference>
<dbReference type="PANTHER" id="PTHR21622">
    <property type="entry name" value="COILED-COIL-HELIX-COILED-COIL-HELIX DOMAIN CONTAINING 4"/>
    <property type="match status" value="1"/>
</dbReference>
<feature type="domain" description="CHCH" evidence="11">
    <location>
        <begin position="180"/>
        <end position="215"/>
    </location>
</feature>
<reference evidence="12" key="1">
    <citation type="submission" date="2020-11" db="EMBL/GenBank/DDBJ databases">
        <authorList>
            <person name="Tran Van P."/>
        </authorList>
    </citation>
    <scope>NUCLEOTIDE SEQUENCE</scope>
</reference>
<dbReference type="GO" id="GO:0015035">
    <property type="term" value="F:protein-disulfide reductase activity"/>
    <property type="evidence" value="ECO:0007669"/>
    <property type="project" value="InterPro"/>
</dbReference>
<dbReference type="PANTHER" id="PTHR21622:SF0">
    <property type="entry name" value="COILED-COIL-HELIX-COILED-COIL-HELIX DOMAIN CONTAINING 4"/>
    <property type="match status" value="1"/>
</dbReference>
<dbReference type="GO" id="GO:1990904">
    <property type="term" value="C:ribonucleoprotein complex"/>
    <property type="evidence" value="ECO:0007669"/>
    <property type="project" value="UniProtKB-ARBA"/>
</dbReference>
<dbReference type="GO" id="GO:1902555">
    <property type="term" value="C:endoribonuclease complex"/>
    <property type="evidence" value="ECO:0007669"/>
    <property type="project" value="UniProtKB-ARBA"/>
</dbReference>
<dbReference type="InterPro" id="IPR039289">
    <property type="entry name" value="CHCHD4"/>
</dbReference>
<keyword evidence="9" id="KW-0676">Redox-active center</keyword>
<feature type="compositionally biased region" description="Basic and acidic residues" evidence="10">
    <location>
        <begin position="249"/>
        <end position="262"/>
    </location>
</feature>
<evidence type="ECO:0000256" key="8">
    <source>
        <dbReference type="ARBA" id="ARBA00023157"/>
    </source>
</evidence>
<dbReference type="GO" id="GO:0005758">
    <property type="term" value="C:mitochondrial intermembrane space"/>
    <property type="evidence" value="ECO:0007669"/>
    <property type="project" value="TreeGrafter"/>
</dbReference>
<evidence type="ECO:0000256" key="1">
    <source>
        <dbReference type="ARBA" id="ARBA00004173"/>
    </source>
</evidence>
<name>A0A7R9CJ03_TIMCR</name>
<accession>A0A7R9CJ03</accession>
<evidence type="ECO:0000256" key="9">
    <source>
        <dbReference type="ARBA" id="ARBA00023284"/>
    </source>
</evidence>
<dbReference type="GO" id="GO:0008033">
    <property type="term" value="P:tRNA processing"/>
    <property type="evidence" value="ECO:0007669"/>
    <property type="project" value="UniProtKB-KW"/>
</dbReference>
<keyword evidence="3" id="KW-0819">tRNA processing</keyword>
<keyword evidence="4" id="KW-0653">Protein transport</keyword>
<dbReference type="EMBL" id="OC317419">
    <property type="protein sequence ID" value="CAD7396714.1"/>
    <property type="molecule type" value="Genomic_DNA"/>
</dbReference>
<protein>
    <recommendedName>
        <fullName evidence="11">CHCH domain-containing protein</fullName>
    </recommendedName>
</protein>
<evidence type="ECO:0000256" key="6">
    <source>
        <dbReference type="ARBA" id="ARBA00023010"/>
    </source>
</evidence>
<dbReference type="InterPro" id="IPR010625">
    <property type="entry name" value="CHCH"/>
</dbReference>
<keyword evidence="8" id="KW-1015">Disulfide bond</keyword>
<proteinExistence type="predicted"/>
<dbReference type="AlphaFoldDB" id="A0A7R9CJ03"/>
<evidence type="ECO:0000256" key="4">
    <source>
        <dbReference type="ARBA" id="ARBA00022927"/>
    </source>
</evidence>
<keyword evidence="5" id="KW-0560">Oxidoreductase</keyword>
<keyword evidence="7" id="KW-0496">Mitochondrion</keyword>
<sequence>MCRLQAKLLRVWRLLTRDNRYGVASDEVELEEVNPHLRGGRVDNHLGKTIPSSPDRDSNLDLPVLSSRAQHDKRIGASVDIDVLKYDEDSCRAILRCPATSYVKLRSSLTLCGDYSVTHFKMSYCRKEGKDTIIFATAEDHKVPSTVKLPEPEPQPGLILPNGEINWACPCLGGMATGPCGVQFREAFGCFHYSEAEPKGSDCYDAFQTMQTCMAQYPALYNKDGDDTSADSMNLDEGPEDQEQITIGEQKEIQVKPSESKK</sequence>
<dbReference type="Pfam" id="PF06747">
    <property type="entry name" value="CHCH"/>
    <property type="match status" value="1"/>
</dbReference>